<dbReference type="Gene3D" id="3.30.1330.60">
    <property type="entry name" value="OmpA-like domain"/>
    <property type="match status" value="1"/>
</dbReference>
<dbReference type="InterPro" id="IPR011659">
    <property type="entry name" value="WD40"/>
</dbReference>
<dbReference type="CDD" id="cd07185">
    <property type="entry name" value="OmpA_C-like"/>
    <property type="match status" value="1"/>
</dbReference>
<evidence type="ECO:0000256" key="4">
    <source>
        <dbReference type="PROSITE-ProRule" id="PRU00473"/>
    </source>
</evidence>
<sequence length="655" mass="74434">MIKQVLKYSIYTFLLIGAVVANAQERQLKKANEKFDNYSFIDAREAYIEVYEKGYQSADLFQKLGDSYYFNGDYVNAEKWYEELYKLEGASTKPEYMYRYGLTLKSLKNYEKSDQIMMEFSKTKQEDERAEIFINERNYLKEIEKNSGRFTLKNEDFNSDLSDYAPSFYGEELVISTNRDRGTATHRIHTWNNQPFSDLFVVHVGKDSGEKAIDNFDNTINSKFHESSSVFTKDGKTVYFTRNNYTDKKLKSDNEGVNRLKLYKGVKSEDDKWTVTELPFNGDNYSVAHPALSVDESILYFASDMEGGMGASDLYMVTIDGDSYGTPVNLGEGINTESRETFPFVSADNRLYFASDGHPGLGGLDVFVAEIYSENDFSETYNVGAPVNGIADDFTFIINADTKKGYFASNRAEGKGDDDIYSFVENRSLVFPFEQTIEGEVLNETTEEPVEGVTVSLIDDEGNVITTVTTNDEGKYTLPLEERSTQYAIRYEKDNFETKEKPFASTNENGRVFKDVETIKLGNNLGVTQVGLGDDLNNALGLNPIYFDFDKSNIRPDAEIELQKVIAVMEKYSNLKIDVRSHTDSRANDAYNDALSKRRNKSTLNYIISKGIDKNRLTGDGYGESKLVNECSNGVECTEQQHQLNRRSEFIIVQQ</sequence>
<dbReference type="GO" id="GO:0009279">
    <property type="term" value="C:cell outer membrane"/>
    <property type="evidence" value="ECO:0007669"/>
    <property type="project" value="UniProtKB-SubCell"/>
</dbReference>
<keyword evidence="2 4" id="KW-0472">Membrane</keyword>
<dbReference type="InterPro" id="IPR008969">
    <property type="entry name" value="CarboxyPept-like_regulatory"/>
</dbReference>
<keyword evidence="7" id="KW-0969">Cilium</keyword>
<evidence type="ECO:0000256" key="5">
    <source>
        <dbReference type="SAM" id="SignalP"/>
    </source>
</evidence>
<dbReference type="SUPFAM" id="SSF48452">
    <property type="entry name" value="TPR-like"/>
    <property type="match status" value="1"/>
</dbReference>
<comment type="caution">
    <text evidence="7">The sequence shown here is derived from an EMBL/GenBank/DDBJ whole genome shotgun (WGS) entry which is preliminary data.</text>
</comment>
<dbReference type="Gene3D" id="1.25.40.10">
    <property type="entry name" value="Tetratricopeptide repeat domain"/>
    <property type="match status" value="1"/>
</dbReference>
<reference evidence="7 8" key="1">
    <citation type="submission" date="2018-03" db="EMBL/GenBank/DDBJ databases">
        <title>Mesoflavibacter sp. HG37 and Mesoflavibacter sp. HG96 sp.nov., two marine bacteria isolated from seawater of Western Pacific Ocean.</title>
        <authorList>
            <person name="Cheng H."/>
            <person name="Wu Y.-H."/>
            <person name="Guo L.-L."/>
            <person name="Xu X.-W."/>
        </authorList>
    </citation>
    <scope>NUCLEOTIDE SEQUENCE [LARGE SCALE GENOMIC DNA]</scope>
    <source>
        <strain evidence="7 8">KCTC 32269</strain>
    </source>
</reference>
<dbReference type="InterPro" id="IPR006664">
    <property type="entry name" value="OMP_bac"/>
</dbReference>
<keyword evidence="3" id="KW-0998">Cell outer membrane</keyword>
<dbReference type="InterPro" id="IPR011990">
    <property type="entry name" value="TPR-like_helical_dom_sf"/>
</dbReference>
<dbReference type="Pfam" id="PF13620">
    <property type="entry name" value="CarboxypepD_reg"/>
    <property type="match status" value="1"/>
</dbReference>
<feature type="domain" description="OmpA-like" evidence="6">
    <location>
        <begin position="534"/>
        <end position="655"/>
    </location>
</feature>
<keyword evidence="7" id="KW-0282">Flagellum</keyword>
<proteinExistence type="predicted"/>
<name>A0A2T1N4S9_9FLAO</name>
<evidence type="ECO:0000259" key="6">
    <source>
        <dbReference type="PROSITE" id="PS51123"/>
    </source>
</evidence>
<evidence type="ECO:0000256" key="3">
    <source>
        <dbReference type="ARBA" id="ARBA00023237"/>
    </source>
</evidence>
<dbReference type="Pfam" id="PF00691">
    <property type="entry name" value="OmpA"/>
    <property type="match status" value="1"/>
</dbReference>
<evidence type="ECO:0000256" key="2">
    <source>
        <dbReference type="ARBA" id="ARBA00023136"/>
    </source>
</evidence>
<dbReference type="PROSITE" id="PS51123">
    <property type="entry name" value="OMPA_2"/>
    <property type="match status" value="1"/>
</dbReference>
<dbReference type="Pfam" id="PF07676">
    <property type="entry name" value="PD40"/>
    <property type="match status" value="2"/>
</dbReference>
<dbReference type="SUPFAM" id="SSF103088">
    <property type="entry name" value="OmpA-like"/>
    <property type="match status" value="1"/>
</dbReference>
<dbReference type="RefSeq" id="WP_106464003.1">
    <property type="nucleotide sequence ID" value="NZ_PXOQ01000015.1"/>
</dbReference>
<keyword evidence="5" id="KW-0732">Signal</keyword>
<dbReference type="InterPro" id="IPR050330">
    <property type="entry name" value="Bact_OuterMem_StrucFunc"/>
</dbReference>
<evidence type="ECO:0000256" key="1">
    <source>
        <dbReference type="ARBA" id="ARBA00004442"/>
    </source>
</evidence>
<keyword evidence="7" id="KW-0966">Cell projection</keyword>
<feature type="signal peptide" evidence="5">
    <location>
        <begin position="1"/>
        <end position="23"/>
    </location>
</feature>
<gene>
    <name evidence="7" type="ORF">C7H52_11245</name>
</gene>
<dbReference type="InterPro" id="IPR036737">
    <property type="entry name" value="OmpA-like_sf"/>
</dbReference>
<dbReference type="Gene3D" id="2.60.40.1120">
    <property type="entry name" value="Carboxypeptidase-like, regulatory domain"/>
    <property type="match status" value="1"/>
</dbReference>
<dbReference type="Proteomes" id="UP000238426">
    <property type="component" value="Unassembled WGS sequence"/>
</dbReference>
<dbReference type="InterPro" id="IPR006665">
    <property type="entry name" value="OmpA-like"/>
</dbReference>
<accession>A0A2T1N4S9</accession>
<organism evidence="7 8">
    <name type="scientific">Aurantibacter aestuarii</name>
    <dbReference type="NCBI Taxonomy" id="1266046"/>
    <lineage>
        <taxon>Bacteria</taxon>
        <taxon>Pseudomonadati</taxon>
        <taxon>Bacteroidota</taxon>
        <taxon>Flavobacteriia</taxon>
        <taxon>Flavobacteriales</taxon>
        <taxon>Flavobacteriaceae</taxon>
        <taxon>Aurantibacter</taxon>
    </lineage>
</organism>
<dbReference type="EMBL" id="PXOQ01000015">
    <property type="protein sequence ID" value="PSG86265.1"/>
    <property type="molecule type" value="Genomic_DNA"/>
</dbReference>
<protein>
    <submittedName>
        <fullName evidence="7">Flagellar motor protein MotB</fullName>
    </submittedName>
</protein>
<evidence type="ECO:0000313" key="7">
    <source>
        <dbReference type="EMBL" id="PSG86265.1"/>
    </source>
</evidence>
<dbReference type="PRINTS" id="PR01021">
    <property type="entry name" value="OMPADOMAIN"/>
</dbReference>
<dbReference type="AlphaFoldDB" id="A0A2T1N4S9"/>
<dbReference type="OrthoDB" id="9809364at2"/>
<dbReference type="PANTHER" id="PTHR30329">
    <property type="entry name" value="STATOR ELEMENT OF FLAGELLAR MOTOR COMPLEX"/>
    <property type="match status" value="1"/>
</dbReference>
<dbReference type="SUPFAM" id="SSF49464">
    <property type="entry name" value="Carboxypeptidase regulatory domain-like"/>
    <property type="match status" value="1"/>
</dbReference>
<dbReference type="SUPFAM" id="SSF82171">
    <property type="entry name" value="DPP6 N-terminal domain-like"/>
    <property type="match status" value="1"/>
</dbReference>
<keyword evidence="8" id="KW-1185">Reference proteome</keyword>
<feature type="chain" id="PRO_5015656327" evidence="5">
    <location>
        <begin position="24"/>
        <end position="655"/>
    </location>
</feature>
<evidence type="ECO:0000313" key="8">
    <source>
        <dbReference type="Proteomes" id="UP000238426"/>
    </source>
</evidence>
<dbReference type="PANTHER" id="PTHR30329:SF21">
    <property type="entry name" value="LIPOPROTEIN YIAD-RELATED"/>
    <property type="match status" value="1"/>
</dbReference>
<comment type="subcellular location">
    <subcellularLocation>
        <location evidence="1">Cell outer membrane</location>
    </subcellularLocation>
</comment>